<dbReference type="STRING" id="588602.SAMN04487991_2641"/>
<name>A0A1I3TC11_9RHOB</name>
<keyword evidence="4 6" id="KW-0732">Signal</keyword>
<dbReference type="PANTHER" id="PTHR30006">
    <property type="entry name" value="THIAMINE-BINDING PERIPLASMIC PROTEIN-RELATED"/>
    <property type="match status" value="1"/>
</dbReference>
<dbReference type="Gene3D" id="3.40.190.10">
    <property type="entry name" value="Periplasmic binding protein-like II"/>
    <property type="match status" value="2"/>
</dbReference>
<sequence length="342" mass="37334">MRKMTSAAFAALLMTASAHAADTVTIVDWGGDFQAGLKASVYDPFAEEFGVDVVLDTWQGGYGNLRARLESGVSGWDIIEVEAEEQALGCADGLLAEIDWEGLGVAGDFIPEAVKDCGVGSILWSIGLGWNGDNVSEAPDSWADFFDLETFPGKRSLRRGPKYALEIALLGDGVPADEIYDVLATDEGVDRAFAKLDTIKDELIFWEGGTQPIQTLASGDTVLSAIYSPDFLKSRQDGINLGLMWDESFYQFDYWVVAATAPQDVAQEFLSVWARPEVQANFVASQDYGPANSKALDLVDAERAKDLPSAVENIENAIATDTEFWVDHVEMLTERFEQWASQ</sequence>
<protein>
    <submittedName>
        <fullName evidence="7">Putative spermidine/putrescine transport system substrate-binding protein</fullName>
    </submittedName>
</protein>
<evidence type="ECO:0000256" key="6">
    <source>
        <dbReference type="SAM" id="SignalP"/>
    </source>
</evidence>
<reference evidence="8" key="1">
    <citation type="submission" date="2016-10" db="EMBL/GenBank/DDBJ databases">
        <authorList>
            <person name="Varghese N."/>
            <person name="Submissions S."/>
        </authorList>
    </citation>
    <scope>NUCLEOTIDE SEQUENCE [LARGE SCALE GENOMIC DNA]</scope>
    <source>
        <strain evidence="8">DSM 26471</strain>
    </source>
</reference>
<feature type="signal peptide" evidence="6">
    <location>
        <begin position="1"/>
        <end position="20"/>
    </location>
</feature>
<dbReference type="GO" id="GO:0030976">
    <property type="term" value="F:thiamine pyrophosphate binding"/>
    <property type="evidence" value="ECO:0007669"/>
    <property type="project" value="TreeGrafter"/>
</dbReference>
<dbReference type="RefSeq" id="WP_090061178.1">
    <property type="nucleotide sequence ID" value="NZ_FORH01000005.1"/>
</dbReference>
<evidence type="ECO:0000256" key="2">
    <source>
        <dbReference type="ARBA" id="ARBA00008520"/>
    </source>
</evidence>
<keyword evidence="5" id="KW-0574">Periplasm</keyword>
<dbReference type="AlphaFoldDB" id="A0A1I3TC11"/>
<dbReference type="PANTHER" id="PTHR30006:SF3">
    <property type="entry name" value="THIAMINE-BINDING PERIPLASMIC PROTEIN"/>
    <property type="match status" value="1"/>
</dbReference>
<comment type="subcellular location">
    <subcellularLocation>
        <location evidence="1">Periplasm</location>
    </subcellularLocation>
</comment>
<feature type="chain" id="PRO_5011710500" evidence="6">
    <location>
        <begin position="21"/>
        <end position="342"/>
    </location>
</feature>
<evidence type="ECO:0000256" key="5">
    <source>
        <dbReference type="ARBA" id="ARBA00022764"/>
    </source>
</evidence>
<dbReference type="Proteomes" id="UP000199630">
    <property type="component" value="Unassembled WGS sequence"/>
</dbReference>
<evidence type="ECO:0000313" key="8">
    <source>
        <dbReference type="Proteomes" id="UP000199630"/>
    </source>
</evidence>
<dbReference type="GO" id="GO:0030288">
    <property type="term" value="C:outer membrane-bounded periplasmic space"/>
    <property type="evidence" value="ECO:0007669"/>
    <property type="project" value="TreeGrafter"/>
</dbReference>
<dbReference type="OrthoDB" id="9815444at2"/>
<dbReference type="GO" id="GO:0030975">
    <property type="term" value="F:thiamine binding"/>
    <property type="evidence" value="ECO:0007669"/>
    <property type="project" value="TreeGrafter"/>
</dbReference>
<comment type="similarity">
    <text evidence="2">Belongs to the bacterial solute-binding protein 1 family.</text>
</comment>
<evidence type="ECO:0000313" key="7">
    <source>
        <dbReference type="EMBL" id="SFJ67919.1"/>
    </source>
</evidence>
<proteinExistence type="inferred from homology"/>
<dbReference type="GO" id="GO:0015888">
    <property type="term" value="P:thiamine transport"/>
    <property type="evidence" value="ECO:0007669"/>
    <property type="project" value="TreeGrafter"/>
</dbReference>
<organism evidence="7 8">
    <name type="scientific">Celeribacter neptunius</name>
    <dbReference type="NCBI Taxonomy" id="588602"/>
    <lineage>
        <taxon>Bacteria</taxon>
        <taxon>Pseudomonadati</taxon>
        <taxon>Pseudomonadota</taxon>
        <taxon>Alphaproteobacteria</taxon>
        <taxon>Rhodobacterales</taxon>
        <taxon>Roseobacteraceae</taxon>
        <taxon>Celeribacter</taxon>
    </lineage>
</organism>
<accession>A0A1I3TC11</accession>
<evidence type="ECO:0000256" key="1">
    <source>
        <dbReference type="ARBA" id="ARBA00004418"/>
    </source>
</evidence>
<gene>
    <name evidence="7" type="ORF">SAMN04487991_2641</name>
</gene>
<evidence type="ECO:0000256" key="4">
    <source>
        <dbReference type="ARBA" id="ARBA00022729"/>
    </source>
</evidence>
<keyword evidence="8" id="KW-1185">Reference proteome</keyword>
<dbReference type="EMBL" id="FORH01000005">
    <property type="protein sequence ID" value="SFJ67919.1"/>
    <property type="molecule type" value="Genomic_DNA"/>
</dbReference>
<dbReference type="InterPro" id="IPR006059">
    <property type="entry name" value="SBP"/>
</dbReference>
<dbReference type="Pfam" id="PF13416">
    <property type="entry name" value="SBP_bac_8"/>
    <property type="match status" value="1"/>
</dbReference>
<evidence type="ECO:0000256" key="3">
    <source>
        <dbReference type="ARBA" id="ARBA00022448"/>
    </source>
</evidence>
<keyword evidence="3" id="KW-0813">Transport</keyword>
<dbReference type="SUPFAM" id="SSF53850">
    <property type="entry name" value="Periplasmic binding protein-like II"/>
    <property type="match status" value="1"/>
</dbReference>